<dbReference type="AlphaFoldDB" id="A0ABD5WE40"/>
<name>A0ABD5WE40_9EURY</name>
<evidence type="ECO:0000313" key="2">
    <source>
        <dbReference type="Proteomes" id="UP001596461"/>
    </source>
</evidence>
<gene>
    <name evidence="1" type="ORF">ACFQL9_17335</name>
</gene>
<dbReference type="RefSeq" id="WP_284032769.1">
    <property type="nucleotide sequence ID" value="NZ_CP126154.1"/>
</dbReference>
<dbReference type="InterPro" id="IPR007263">
    <property type="entry name" value="DCC1-like"/>
</dbReference>
<comment type="caution">
    <text evidence="1">The sequence shown here is derived from an EMBL/GenBank/DDBJ whole genome shotgun (WGS) entry which is preliminary data.</text>
</comment>
<evidence type="ECO:0000313" key="1">
    <source>
        <dbReference type="EMBL" id="MFC7071411.1"/>
    </source>
</evidence>
<sequence length="120" mass="13439">MSVPRLVYDDDCGFCTFCVSHALELGEFEAVGFSDLDADLRARLPADYEDCMHLVTDTAVYSCGEAVEQVAKRTGAAGWWLTVAAKGLPKYPSAREKLYRWAADRRGVWGTFARRDRLPE</sequence>
<dbReference type="EMBL" id="JBHTAH010000025">
    <property type="protein sequence ID" value="MFC7071411.1"/>
    <property type="molecule type" value="Genomic_DNA"/>
</dbReference>
<accession>A0ABD5WE40</accession>
<proteinExistence type="predicted"/>
<dbReference type="Pfam" id="PF04134">
    <property type="entry name" value="DCC1-like"/>
    <property type="match status" value="1"/>
</dbReference>
<protein>
    <submittedName>
        <fullName evidence="1">Thiol-disulfide oxidoreductase DCC family protein</fullName>
    </submittedName>
</protein>
<keyword evidence="2" id="KW-1185">Reference proteome</keyword>
<reference evidence="1 2" key="1">
    <citation type="journal article" date="2019" name="Int. J. Syst. Evol. Microbiol.">
        <title>The Global Catalogue of Microorganisms (GCM) 10K type strain sequencing project: providing services to taxonomists for standard genome sequencing and annotation.</title>
        <authorList>
            <consortium name="The Broad Institute Genomics Platform"/>
            <consortium name="The Broad Institute Genome Sequencing Center for Infectious Disease"/>
            <person name="Wu L."/>
            <person name="Ma J."/>
        </authorList>
    </citation>
    <scope>NUCLEOTIDE SEQUENCE [LARGE SCALE GENOMIC DNA]</scope>
    <source>
        <strain evidence="1 2">DT31</strain>
    </source>
</reference>
<organism evidence="1 2">
    <name type="scientific">Halobaculum lipolyticum</name>
    <dbReference type="NCBI Taxonomy" id="3032001"/>
    <lineage>
        <taxon>Archaea</taxon>
        <taxon>Methanobacteriati</taxon>
        <taxon>Methanobacteriota</taxon>
        <taxon>Stenosarchaea group</taxon>
        <taxon>Halobacteria</taxon>
        <taxon>Halobacteriales</taxon>
        <taxon>Haloferacaceae</taxon>
        <taxon>Halobaculum</taxon>
    </lineage>
</organism>
<dbReference type="GeneID" id="81124653"/>
<dbReference type="Proteomes" id="UP001596461">
    <property type="component" value="Unassembled WGS sequence"/>
</dbReference>